<dbReference type="SUPFAM" id="SSF103165">
    <property type="entry name" value="Ta1353-like"/>
    <property type="match status" value="1"/>
</dbReference>
<dbReference type="EMBL" id="CM001377">
    <property type="protein sequence ID" value="EHM10234.1"/>
    <property type="molecule type" value="Genomic_DNA"/>
</dbReference>
<dbReference type="PANTHER" id="PTHR36155">
    <property type="entry name" value="BLL5354 PROTEIN"/>
    <property type="match status" value="1"/>
</dbReference>
<gene>
    <name evidence="1" type="ORF">TheveDRAFT_1110</name>
</gene>
<evidence type="ECO:0000313" key="2">
    <source>
        <dbReference type="Proteomes" id="UP000005730"/>
    </source>
</evidence>
<dbReference type="AlphaFoldDB" id="H0USE5"/>
<organism evidence="1 2">
    <name type="scientific">Thermanaerovibrio velox DSM 12556</name>
    <dbReference type="NCBI Taxonomy" id="926567"/>
    <lineage>
        <taxon>Bacteria</taxon>
        <taxon>Thermotogati</taxon>
        <taxon>Synergistota</taxon>
        <taxon>Synergistia</taxon>
        <taxon>Synergistales</taxon>
        <taxon>Synergistaceae</taxon>
        <taxon>Thermanaerovibrio</taxon>
    </lineage>
</organism>
<dbReference type="InterPro" id="IPR036902">
    <property type="entry name" value="Ta1353-like_sf"/>
</dbReference>
<proteinExistence type="predicted"/>
<keyword evidence="2" id="KW-1185">Reference proteome</keyword>
<dbReference type="InterPro" id="IPR007153">
    <property type="entry name" value="Adenosine_kinase"/>
</dbReference>
<sequence>MLLGGDVMSEVSLSLVPVKIPEGCNVILGQSHFIKTVEDLYEALVTSSPSLEFGIAFCEASGDCLVRKDGNREDLVEAAVSNALAIGAGHLFVILLRNGYPINVLDRIKSVQEVCSIYAATANPLQVVVAVTQQGRGILGVVDGFPPKGVETEEHVRARRSLLRDIIGYKR</sequence>
<evidence type="ECO:0000313" key="1">
    <source>
        <dbReference type="EMBL" id="EHM10234.1"/>
    </source>
</evidence>
<name>H0USE5_9BACT</name>
<dbReference type="Proteomes" id="UP000005730">
    <property type="component" value="Chromosome"/>
</dbReference>
<dbReference type="Pfam" id="PF04008">
    <property type="entry name" value="Adenosine_kin"/>
    <property type="match status" value="1"/>
</dbReference>
<accession>H0USE5</accession>
<evidence type="ECO:0008006" key="3">
    <source>
        <dbReference type="Google" id="ProtNLM"/>
    </source>
</evidence>
<protein>
    <recommendedName>
        <fullName evidence="3">Adenosine monophosphate-protein transferase</fullName>
    </recommendedName>
</protein>
<dbReference type="HOGENOM" id="CLU_138382_0_0_0"/>
<dbReference type="Gene3D" id="3.40.1520.10">
    <property type="entry name" value="Ta1353-like"/>
    <property type="match status" value="1"/>
</dbReference>
<reference evidence="1 2" key="1">
    <citation type="submission" date="2011-10" db="EMBL/GenBank/DDBJ databases">
        <title>The Noncontiguous Finished genome of Thermanaerovibrio velox DSM 12556.</title>
        <authorList>
            <consortium name="US DOE Joint Genome Institute (JGI-PGF)"/>
            <person name="Lucas S."/>
            <person name="Copeland A."/>
            <person name="Lapidus A."/>
            <person name="Glavina del Rio T."/>
            <person name="Dalin E."/>
            <person name="Tice H."/>
            <person name="Bruce D."/>
            <person name="Goodwin L."/>
            <person name="Pitluck S."/>
            <person name="Peters L."/>
            <person name="Mikhailova N."/>
            <person name="Teshima H."/>
            <person name="Kyrpides N."/>
            <person name="Mavromatis K."/>
            <person name="Ivanova N."/>
            <person name="Markowitz V."/>
            <person name="Cheng J.-F."/>
            <person name="Hugenholtz P."/>
            <person name="Woyke T."/>
            <person name="Wu D."/>
            <person name="Spring S."/>
            <person name="Brambilla E.-M."/>
            <person name="Klenk H.-P."/>
            <person name="Eisen J.A."/>
        </authorList>
    </citation>
    <scope>NUCLEOTIDE SEQUENCE [LARGE SCALE GENOMIC DNA]</scope>
    <source>
        <strain evidence="1 2">DSM 12556</strain>
    </source>
</reference>
<dbReference type="eggNOG" id="COG1839">
    <property type="taxonomic scope" value="Bacteria"/>
</dbReference>
<dbReference type="PANTHER" id="PTHR36155:SF1">
    <property type="entry name" value="BLL5354 PROTEIN"/>
    <property type="match status" value="1"/>
</dbReference>